<reference evidence="6 7" key="1">
    <citation type="submission" date="2023-07" db="EMBL/GenBank/DDBJ databases">
        <title>Protaetiibacter sp. nov WY-16 isolated from soil.</title>
        <authorList>
            <person name="Liu B."/>
            <person name="Wan Y."/>
        </authorList>
    </citation>
    <scope>NUCLEOTIDE SEQUENCE [LARGE SCALE GENOMIC DNA]</scope>
    <source>
        <strain evidence="6 7">WY-16</strain>
    </source>
</reference>
<dbReference type="PROSITE" id="PS50932">
    <property type="entry name" value="HTH_LACI_2"/>
    <property type="match status" value="1"/>
</dbReference>
<dbReference type="Pfam" id="PF13377">
    <property type="entry name" value="Peripla_BP_3"/>
    <property type="match status" value="1"/>
</dbReference>
<dbReference type="SUPFAM" id="SSF53822">
    <property type="entry name" value="Periplasmic binding protein-like I"/>
    <property type="match status" value="1"/>
</dbReference>
<dbReference type="InterPro" id="IPR010982">
    <property type="entry name" value="Lambda_DNA-bd_dom_sf"/>
</dbReference>
<dbReference type="GO" id="GO:0003677">
    <property type="term" value="F:DNA binding"/>
    <property type="evidence" value="ECO:0007669"/>
    <property type="project" value="UniProtKB-KW"/>
</dbReference>
<keyword evidence="3 6" id="KW-0238">DNA-binding</keyword>
<dbReference type="PANTHER" id="PTHR30146">
    <property type="entry name" value="LACI-RELATED TRANSCRIPTIONAL REPRESSOR"/>
    <property type="match status" value="1"/>
</dbReference>
<proteinExistence type="predicted"/>
<dbReference type="Gene3D" id="3.40.50.2300">
    <property type="match status" value="2"/>
</dbReference>
<name>A0ABT9BPV1_9MICO</name>
<dbReference type="SMART" id="SM00354">
    <property type="entry name" value="HTH_LACI"/>
    <property type="match status" value="1"/>
</dbReference>
<evidence type="ECO:0000313" key="6">
    <source>
        <dbReference type="EMBL" id="MDO7882442.1"/>
    </source>
</evidence>
<dbReference type="Proteomes" id="UP001241072">
    <property type="component" value="Unassembled WGS sequence"/>
</dbReference>
<evidence type="ECO:0000313" key="7">
    <source>
        <dbReference type="Proteomes" id="UP001241072"/>
    </source>
</evidence>
<dbReference type="EMBL" id="JAUQUB010000001">
    <property type="protein sequence ID" value="MDO7882442.1"/>
    <property type="molecule type" value="Genomic_DNA"/>
</dbReference>
<dbReference type="PANTHER" id="PTHR30146:SF148">
    <property type="entry name" value="HTH-TYPE TRANSCRIPTIONAL REPRESSOR PURR-RELATED"/>
    <property type="match status" value="1"/>
</dbReference>
<evidence type="ECO:0000256" key="2">
    <source>
        <dbReference type="ARBA" id="ARBA00023015"/>
    </source>
</evidence>
<dbReference type="PROSITE" id="PS00356">
    <property type="entry name" value="HTH_LACI_1"/>
    <property type="match status" value="1"/>
</dbReference>
<dbReference type="InterPro" id="IPR000843">
    <property type="entry name" value="HTH_LacI"/>
</dbReference>
<keyword evidence="2" id="KW-0805">Transcription regulation</keyword>
<keyword evidence="4" id="KW-0804">Transcription</keyword>
<dbReference type="SUPFAM" id="SSF47413">
    <property type="entry name" value="lambda repressor-like DNA-binding domains"/>
    <property type="match status" value="1"/>
</dbReference>
<dbReference type="Gene3D" id="1.10.260.40">
    <property type="entry name" value="lambda repressor-like DNA-binding domains"/>
    <property type="match status" value="1"/>
</dbReference>
<sequence>MPKPPTVYDVAAQAGVSIATVSRVIRDPDTVKAATRDRVNAAIEQLGYVPSASARGLAARRTNVIGLFFPRHDDVEPPALAEQTEVSVITGDDEQPENENLYYDEVLRGAELEASRRGFALMIASGTGGELERLVTDLAGRVDGLAVLAGTVPMEMLERVARHIPVVLLGGDGRQDRFDHVHSNNGPGMKKLAEHLLERGAKSFAYVRGPEGVADDDERFGGFSQAVGDRPVEVVRGDFTRRGGRAAARALTSTPDAIVCANDQTALGVLDVITPHEGKPLVTGFDGIAAGRHSSPSLTTVHQPMSELGRAAIDVVTTRLEHPDAPRQTRTLPVRVILRESAP</sequence>
<organism evidence="6 7">
    <name type="scientific">Antiquaquibacter soli</name>
    <dbReference type="NCBI Taxonomy" id="3064523"/>
    <lineage>
        <taxon>Bacteria</taxon>
        <taxon>Bacillati</taxon>
        <taxon>Actinomycetota</taxon>
        <taxon>Actinomycetes</taxon>
        <taxon>Micrococcales</taxon>
        <taxon>Microbacteriaceae</taxon>
        <taxon>Antiquaquibacter</taxon>
    </lineage>
</organism>
<protein>
    <submittedName>
        <fullName evidence="6">LacI family DNA-binding transcriptional regulator</fullName>
    </submittedName>
</protein>
<dbReference type="Pfam" id="PF00356">
    <property type="entry name" value="LacI"/>
    <property type="match status" value="1"/>
</dbReference>
<dbReference type="CDD" id="cd01392">
    <property type="entry name" value="HTH_LacI"/>
    <property type="match status" value="1"/>
</dbReference>
<accession>A0ABT9BPV1</accession>
<dbReference type="InterPro" id="IPR028082">
    <property type="entry name" value="Peripla_BP_I"/>
</dbReference>
<gene>
    <name evidence="6" type="ORF">Q5716_09425</name>
</gene>
<evidence type="ECO:0000259" key="5">
    <source>
        <dbReference type="PROSITE" id="PS50932"/>
    </source>
</evidence>
<dbReference type="InterPro" id="IPR046335">
    <property type="entry name" value="LacI/GalR-like_sensor"/>
</dbReference>
<evidence type="ECO:0000256" key="4">
    <source>
        <dbReference type="ARBA" id="ARBA00023163"/>
    </source>
</evidence>
<comment type="caution">
    <text evidence="6">The sequence shown here is derived from an EMBL/GenBank/DDBJ whole genome shotgun (WGS) entry which is preliminary data.</text>
</comment>
<evidence type="ECO:0000256" key="1">
    <source>
        <dbReference type="ARBA" id="ARBA00022491"/>
    </source>
</evidence>
<feature type="domain" description="HTH lacI-type" evidence="5">
    <location>
        <begin position="5"/>
        <end position="59"/>
    </location>
</feature>
<keyword evidence="7" id="KW-1185">Reference proteome</keyword>
<keyword evidence="1" id="KW-0678">Repressor</keyword>
<evidence type="ECO:0000256" key="3">
    <source>
        <dbReference type="ARBA" id="ARBA00023125"/>
    </source>
</evidence>
<dbReference type="CDD" id="cd06267">
    <property type="entry name" value="PBP1_LacI_sugar_binding-like"/>
    <property type="match status" value="1"/>
</dbReference>